<evidence type="ECO:0000259" key="2">
    <source>
        <dbReference type="Pfam" id="PF11890"/>
    </source>
</evidence>
<dbReference type="GO" id="GO:0046983">
    <property type="term" value="F:protein dimerization activity"/>
    <property type="evidence" value="ECO:0007669"/>
    <property type="project" value="InterPro"/>
</dbReference>
<evidence type="ECO:0000313" key="3">
    <source>
        <dbReference type="EMBL" id="GAI29708.1"/>
    </source>
</evidence>
<organism evidence="3">
    <name type="scientific">marine sediment metagenome</name>
    <dbReference type="NCBI Taxonomy" id="412755"/>
    <lineage>
        <taxon>unclassified sequences</taxon>
        <taxon>metagenomes</taxon>
        <taxon>ecological metagenomes</taxon>
    </lineage>
</organism>
<dbReference type="Pfam" id="PF11890">
    <property type="entry name" value="DUF3410"/>
    <property type="match status" value="1"/>
</dbReference>
<proteinExistence type="predicted"/>
<feature type="domain" description="D-isomer specific 2-hydroxyacid dehydrogenase NAD-binding" evidence="1">
    <location>
        <begin position="1"/>
        <end position="129"/>
    </location>
</feature>
<dbReference type="EMBL" id="BARV01017996">
    <property type="protein sequence ID" value="GAI29708.1"/>
    <property type="molecule type" value="Genomic_DNA"/>
</dbReference>
<dbReference type="InterPro" id="IPR006140">
    <property type="entry name" value="D-isomer_DH_NAD-bd"/>
</dbReference>
<evidence type="ECO:0008006" key="4">
    <source>
        <dbReference type="Google" id="ProtNLM"/>
    </source>
</evidence>
<dbReference type="Pfam" id="PF02826">
    <property type="entry name" value="2-Hacid_dh_C"/>
    <property type="match status" value="1"/>
</dbReference>
<dbReference type="PANTHER" id="PTHR42938">
    <property type="entry name" value="FORMATE DEHYDROGENASE 1"/>
    <property type="match status" value="1"/>
</dbReference>
<protein>
    <recommendedName>
        <fullName evidence="4">D-isomer specific 2-hydroxyacid dehydrogenase NAD-binding domain-containing protein</fullName>
    </recommendedName>
</protein>
<dbReference type="InterPro" id="IPR038251">
    <property type="entry name" value="PdxB_dimer_sf"/>
</dbReference>
<dbReference type="PANTHER" id="PTHR42938:SF9">
    <property type="entry name" value="FORMATE DEHYDROGENASE 1"/>
    <property type="match status" value="1"/>
</dbReference>
<dbReference type="InterPro" id="IPR024531">
    <property type="entry name" value="Erythronate-4-P_DHase_dimer"/>
</dbReference>
<evidence type="ECO:0000259" key="1">
    <source>
        <dbReference type="Pfam" id="PF02826"/>
    </source>
</evidence>
<feature type="non-terminal residue" evidence="3">
    <location>
        <position position="1"/>
    </location>
</feature>
<feature type="domain" description="Erythronate-4-phosphate dehydrogenase dimerisation" evidence="2">
    <location>
        <begin position="162"/>
        <end position="251"/>
    </location>
</feature>
<comment type="caution">
    <text evidence="3">The sequence shown here is derived from an EMBL/GenBank/DDBJ whole genome shotgun (WGS) entry which is preliminary data.</text>
</comment>
<reference evidence="3" key="1">
    <citation type="journal article" date="2014" name="Front. Microbiol.">
        <title>High frequency of phylogenetically diverse reductive dehalogenase-homologous genes in deep subseafloor sedimentary metagenomes.</title>
        <authorList>
            <person name="Kawai M."/>
            <person name="Futagami T."/>
            <person name="Toyoda A."/>
            <person name="Takaki Y."/>
            <person name="Nishi S."/>
            <person name="Hori S."/>
            <person name="Arai W."/>
            <person name="Tsubouchi T."/>
            <person name="Morono Y."/>
            <person name="Uchiyama I."/>
            <person name="Ito T."/>
            <person name="Fujiyama A."/>
            <person name="Inagaki F."/>
            <person name="Takami H."/>
        </authorList>
    </citation>
    <scope>NUCLEOTIDE SEQUENCE</scope>
    <source>
        <strain evidence="3">Expedition CK06-06</strain>
    </source>
</reference>
<dbReference type="GO" id="GO:0051287">
    <property type="term" value="F:NAD binding"/>
    <property type="evidence" value="ECO:0007669"/>
    <property type="project" value="InterPro"/>
</dbReference>
<dbReference type="InterPro" id="IPR036291">
    <property type="entry name" value="NAD(P)-bd_dom_sf"/>
</dbReference>
<sequence length="261" mass="29422">VGSRVAKKCEALGMHVYLNDPPLHRQTGEAKYLPIEELFDCDFITLHTPLTFEGLDKTYYLADGRFFRSLKEGCAFFNASRGGVVDSGALKTAIRSGRLKAVVLDVWENEPNIDTELLEMVDIGTPHIAGYSLDGKVAGMIMIYKAACKYFGFSAKFGIEDFLPKPAVCELKIDSNKGAEQEALFGAVQKIYRIDQDDAKLRRILEKPPEKRCEFFDGLRKNYPVRREFQNTRVVVKDRNESLARKLKGIGFLLSQSLPRT</sequence>
<dbReference type="SUPFAM" id="SSF51735">
    <property type="entry name" value="NAD(P)-binding Rossmann-fold domains"/>
    <property type="match status" value="1"/>
</dbReference>
<dbReference type="AlphaFoldDB" id="X1MEK5"/>
<name>X1MEK5_9ZZZZ</name>
<dbReference type="Gene3D" id="3.30.1370.170">
    <property type="match status" value="1"/>
</dbReference>
<dbReference type="Gene3D" id="3.40.50.720">
    <property type="entry name" value="NAD(P)-binding Rossmann-like Domain"/>
    <property type="match status" value="1"/>
</dbReference>
<gene>
    <name evidence="3" type="ORF">S06H3_30546</name>
</gene>
<accession>X1MEK5</accession>